<keyword evidence="9" id="KW-0378">Hydrolase</keyword>
<evidence type="ECO:0000256" key="3">
    <source>
        <dbReference type="ARBA" id="ARBA00022692"/>
    </source>
</evidence>
<comment type="function">
    <text evidence="6">HflC and HflK could regulate a protease.</text>
</comment>
<comment type="subcellular location">
    <subcellularLocation>
        <location evidence="1">Membrane</location>
        <topology evidence="1">Single-pass membrane protein</topology>
    </subcellularLocation>
</comment>
<keyword evidence="4" id="KW-1133">Transmembrane helix</keyword>
<dbReference type="SUPFAM" id="SSF117892">
    <property type="entry name" value="Band 7/SPFH domain"/>
    <property type="match status" value="1"/>
</dbReference>
<comment type="caution">
    <text evidence="9">The sequence shown here is derived from an EMBL/GenBank/DDBJ whole genome shotgun (WGS) entry which is preliminary data.</text>
</comment>
<dbReference type="Proteomes" id="UP001230156">
    <property type="component" value="Unassembled WGS sequence"/>
</dbReference>
<feature type="domain" description="Band 7" evidence="8">
    <location>
        <begin position="22"/>
        <end position="185"/>
    </location>
</feature>
<evidence type="ECO:0000256" key="4">
    <source>
        <dbReference type="ARBA" id="ARBA00022989"/>
    </source>
</evidence>
<comment type="similarity">
    <text evidence="2 6">Belongs to the band 7/mec-2 family. HflC subfamily.</text>
</comment>
<dbReference type="SMART" id="SM00244">
    <property type="entry name" value="PHB"/>
    <property type="match status" value="1"/>
</dbReference>
<evidence type="ECO:0000256" key="5">
    <source>
        <dbReference type="ARBA" id="ARBA00023136"/>
    </source>
</evidence>
<feature type="compositionally biased region" description="Pro residues" evidence="7">
    <location>
        <begin position="296"/>
        <end position="311"/>
    </location>
</feature>
<keyword evidence="9" id="KW-0645">Protease</keyword>
<organism evidence="9 10">
    <name type="scientific">Dongia sedimenti</name>
    <dbReference type="NCBI Taxonomy" id="3064282"/>
    <lineage>
        <taxon>Bacteria</taxon>
        <taxon>Pseudomonadati</taxon>
        <taxon>Pseudomonadota</taxon>
        <taxon>Alphaproteobacteria</taxon>
        <taxon>Rhodospirillales</taxon>
        <taxon>Dongiaceae</taxon>
        <taxon>Dongia</taxon>
    </lineage>
</organism>
<dbReference type="InterPro" id="IPR036013">
    <property type="entry name" value="Band_7/SPFH_dom_sf"/>
</dbReference>
<accession>A0ABU0YG00</accession>
<evidence type="ECO:0000313" key="9">
    <source>
        <dbReference type="EMBL" id="MDQ7246120.1"/>
    </source>
</evidence>
<dbReference type="Gene3D" id="3.30.479.30">
    <property type="entry name" value="Band 7 domain"/>
    <property type="match status" value="1"/>
</dbReference>
<sequence length="311" mass="34321">MRNKASVLAIGAIIVLAIGLYAAAFTVNLRETALVLQFGEPKRVLTEPGLYFRVPVIESVTYLDKRVRNFDVEPQLLLTREQKRVLISAFVRYQIVDPLKFYQVAKTTMNAEGQIGSVLISTLRSAVGNTPMTDILTPKRAELMSLITQELTRQAAAPYGIRIVDVRFQRVDLPPQNSEAVFTQMRSQRAQEAAGIRADGARRALELKAEADKERVVTLAEAQRKSSITRGEGDAEATRIYNEAYSQDPKFFDFYRSMQAMQLGLGGDNTTFVGAPTGDFFRFFDREGTAEAPAKGPAPAPQSPAPTTGPE</sequence>
<evidence type="ECO:0000259" key="8">
    <source>
        <dbReference type="SMART" id="SM00244"/>
    </source>
</evidence>
<evidence type="ECO:0000256" key="6">
    <source>
        <dbReference type="PIRNR" id="PIRNR005651"/>
    </source>
</evidence>
<feature type="region of interest" description="Disordered" evidence="7">
    <location>
        <begin position="284"/>
        <end position="311"/>
    </location>
</feature>
<dbReference type="PANTHER" id="PTHR42911:SF1">
    <property type="entry name" value="MODULATOR OF FTSH PROTEASE HFLC"/>
    <property type="match status" value="1"/>
</dbReference>
<evidence type="ECO:0000256" key="2">
    <source>
        <dbReference type="ARBA" id="ARBA00007862"/>
    </source>
</evidence>
<evidence type="ECO:0000256" key="7">
    <source>
        <dbReference type="SAM" id="MobiDB-lite"/>
    </source>
</evidence>
<dbReference type="Pfam" id="PF01145">
    <property type="entry name" value="Band_7"/>
    <property type="match status" value="1"/>
</dbReference>
<dbReference type="PANTHER" id="PTHR42911">
    <property type="entry name" value="MODULATOR OF FTSH PROTEASE HFLC"/>
    <property type="match status" value="1"/>
</dbReference>
<dbReference type="EMBL" id="JAUYVI010000001">
    <property type="protein sequence ID" value="MDQ7246120.1"/>
    <property type="molecule type" value="Genomic_DNA"/>
</dbReference>
<gene>
    <name evidence="9" type="ORF">Q8A70_00515</name>
</gene>
<reference evidence="10" key="1">
    <citation type="submission" date="2023-08" db="EMBL/GenBank/DDBJ databases">
        <title>Rhodospirillaceae gen. nov., a novel taxon isolated from the Yangtze River Yuezi River estuary sludge.</title>
        <authorList>
            <person name="Ruan L."/>
        </authorList>
    </citation>
    <scope>NUCLEOTIDE SEQUENCE [LARGE SCALE GENOMIC DNA]</scope>
    <source>
        <strain evidence="10">R-7</strain>
    </source>
</reference>
<dbReference type="InterPro" id="IPR001107">
    <property type="entry name" value="Band_7"/>
</dbReference>
<keyword evidence="5" id="KW-0472">Membrane</keyword>
<protein>
    <recommendedName>
        <fullName evidence="6">Protein HflC</fullName>
    </recommendedName>
</protein>
<dbReference type="InterPro" id="IPR010200">
    <property type="entry name" value="HflC"/>
</dbReference>
<dbReference type="PIRSF" id="PIRSF005651">
    <property type="entry name" value="HflC"/>
    <property type="match status" value="1"/>
</dbReference>
<keyword evidence="3" id="KW-0812">Transmembrane</keyword>
<name>A0ABU0YG00_9PROT</name>
<dbReference type="GO" id="GO:0008233">
    <property type="term" value="F:peptidase activity"/>
    <property type="evidence" value="ECO:0007669"/>
    <property type="project" value="UniProtKB-KW"/>
</dbReference>
<keyword evidence="10" id="KW-1185">Reference proteome</keyword>
<dbReference type="GO" id="GO:0006508">
    <property type="term" value="P:proteolysis"/>
    <property type="evidence" value="ECO:0007669"/>
    <property type="project" value="UniProtKB-KW"/>
</dbReference>
<dbReference type="RefSeq" id="WP_379953491.1">
    <property type="nucleotide sequence ID" value="NZ_JAUYVI010000001.1"/>
</dbReference>
<evidence type="ECO:0000256" key="1">
    <source>
        <dbReference type="ARBA" id="ARBA00004167"/>
    </source>
</evidence>
<evidence type="ECO:0000313" key="10">
    <source>
        <dbReference type="Proteomes" id="UP001230156"/>
    </source>
</evidence>
<dbReference type="CDD" id="cd03405">
    <property type="entry name" value="SPFH_HflC"/>
    <property type="match status" value="1"/>
</dbReference>
<proteinExistence type="inferred from homology"/>